<evidence type="ECO:0000313" key="9">
    <source>
        <dbReference type="EMBL" id="RLK49767.1"/>
    </source>
</evidence>
<evidence type="ECO:0000256" key="4">
    <source>
        <dbReference type="ARBA" id="ARBA00023274"/>
    </source>
</evidence>
<dbReference type="Pfam" id="PF00327">
    <property type="entry name" value="Ribosomal_L30"/>
    <property type="match status" value="1"/>
</dbReference>
<dbReference type="RefSeq" id="WP_121042886.1">
    <property type="nucleotide sequence ID" value="NZ_RCDC01000007.1"/>
</dbReference>
<dbReference type="EMBL" id="WELC01000022">
    <property type="protein sequence ID" value="KAB7629025.1"/>
    <property type="molecule type" value="Genomic_DNA"/>
</dbReference>
<reference evidence="9 10" key="1">
    <citation type="submission" date="2018-10" db="EMBL/GenBank/DDBJ databases">
        <title>Comparative analysis of microorganisms from saline springs in Andes Mountain Range, Colombia.</title>
        <authorList>
            <person name="Rubin E."/>
        </authorList>
    </citation>
    <scope>NUCLEOTIDE SEQUENCE [LARGE SCALE GENOMIC DNA]</scope>
    <source>
        <strain evidence="9 10">USBA GBX 843</strain>
    </source>
</reference>
<proteinExistence type="inferred from homology"/>
<organism evidence="8 11">
    <name type="scientific">Stenotrophomonas rhizophila</name>
    <dbReference type="NCBI Taxonomy" id="216778"/>
    <lineage>
        <taxon>Bacteria</taxon>
        <taxon>Pseudomonadati</taxon>
        <taxon>Pseudomonadota</taxon>
        <taxon>Gammaproteobacteria</taxon>
        <taxon>Lysobacterales</taxon>
        <taxon>Lysobacteraceae</taxon>
        <taxon>Stenotrophomonas</taxon>
    </lineage>
</organism>
<dbReference type="PANTHER" id="PTHR15892:SF2">
    <property type="entry name" value="LARGE RIBOSOMAL SUBUNIT PROTEIN UL30M"/>
    <property type="match status" value="1"/>
</dbReference>
<dbReference type="PROSITE" id="PS00634">
    <property type="entry name" value="RIBOSOMAL_L30"/>
    <property type="match status" value="1"/>
</dbReference>
<sequence>MANDTTKTIKVRLVGGLRGAQARHRLSVKALGLGKLNSVRELKDSPQVRGLINKVHYLVKVEE</sequence>
<dbReference type="InterPro" id="IPR018038">
    <property type="entry name" value="Ribosomal_uL30_CS"/>
</dbReference>
<comment type="subunit">
    <text evidence="2 5">Part of the 50S ribosomal subunit.</text>
</comment>
<comment type="similarity">
    <text evidence="1 5 6">Belongs to the universal ribosomal protein uL30 family.</text>
</comment>
<evidence type="ECO:0000256" key="5">
    <source>
        <dbReference type="HAMAP-Rule" id="MF_01371"/>
    </source>
</evidence>
<dbReference type="InterPro" id="IPR005996">
    <property type="entry name" value="Ribosomal_uL30_bac-type"/>
</dbReference>
<evidence type="ECO:0000313" key="8">
    <source>
        <dbReference type="EMBL" id="KAB7629025.1"/>
    </source>
</evidence>
<dbReference type="SUPFAM" id="SSF55129">
    <property type="entry name" value="Ribosomal protein L30p/L7e"/>
    <property type="match status" value="1"/>
</dbReference>
<dbReference type="PIRSF" id="PIRSF002211">
    <property type="entry name" value="Ribosomal_L30_bac-type"/>
    <property type="match status" value="1"/>
</dbReference>
<dbReference type="InterPro" id="IPR036919">
    <property type="entry name" value="Ribo_uL30_ferredoxin-like_sf"/>
</dbReference>
<gene>
    <name evidence="5 8" type="primary">rpmD</name>
    <name evidence="9" type="ORF">BCL79_3240</name>
    <name evidence="8" type="ORF">F9K92_15620</name>
</gene>
<dbReference type="InterPro" id="IPR016082">
    <property type="entry name" value="Ribosomal_uL30_ferredoxin-like"/>
</dbReference>
<dbReference type="HAMAP" id="MF_01371_B">
    <property type="entry name" value="Ribosomal_uL30_B"/>
    <property type="match status" value="1"/>
</dbReference>
<dbReference type="GO" id="GO:0022625">
    <property type="term" value="C:cytosolic large ribosomal subunit"/>
    <property type="evidence" value="ECO:0007669"/>
    <property type="project" value="TreeGrafter"/>
</dbReference>
<evidence type="ECO:0000256" key="6">
    <source>
        <dbReference type="RuleBase" id="RU003734"/>
    </source>
</evidence>
<reference evidence="8 11" key="2">
    <citation type="submission" date="2019-10" db="EMBL/GenBank/DDBJ databases">
        <title>Halotolerant bacteria associated to Saharan-endemic halophytes Stipa tenacissima L. and Atriplex halimus L mitigate salt stress and promote growth of tomato plants.</title>
        <authorList>
            <person name="Dif G."/>
        </authorList>
    </citation>
    <scope>NUCLEOTIDE SEQUENCE [LARGE SCALE GENOMIC DNA]</scope>
    <source>
        <strain evidence="8 11">IS26</strain>
    </source>
</reference>
<keyword evidence="4 5" id="KW-0687">Ribonucleoprotein</keyword>
<dbReference type="Proteomes" id="UP000449004">
    <property type="component" value="Unassembled WGS sequence"/>
</dbReference>
<dbReference type="CDD" id="cd00355">
    <property type="entry name" value="Ribosomal_L30_like"/>
    <property type="match status" value="1"/>
</dbReference>
<evidence type="ECO:0000256" key="1">
    <source>
        <dbReference type="ARBA" id="ARBA00007594"/>
    </source>
</evidence>
<dbReference type="EMBL" id="RCDC01000007">
    <property type="protein sequence ID" value="RLK49767.1"/>
    <property type="molecule type" value="Genomic_DNA"/>
</dbReference>
<dbReference type="PANTHER" id="PTHR15892">
    <property type="entry name" value="MITOCHONDRIAL RIBOSOMAL PROTEIN L30"/>
    <property type="match status" value="1"/>
</dbReference>
<evidence type="ECO:0000259" key="7">
    <source>
        <dbReference type="Pfam" id="PF00327"/>
    </source>
</evidence>
<dbReference type="OrthoDB" id="9812790at2"/>
<evidence type="ECO:0000313" key="11">
    <source>
        <dbReference type="Proteomes" id="UP000449004"/>
    </source>
</evidence>
<feature type="domain" description="Large ribosomal subunit protein uL30-like ferredoxin-like fold" evidence="7">
    <location>
        <begin position="9"/>
        <end position="59"/>
    </location>
</feature>
<comment type="caution">
    <text evidence="8">The sequence shown here is derived from an EMBL/GenBank/DDBJ whole genome shotgun (WGS) entry which is preliminary data.</text>
</comment>
<dbReference type="AlphaFoldDB" id="A0A3N1KM28"/>
<dbReference type="NCBIfam" id="TIGR01308">
    <property type="entry name" value="rpmD_bact"/>
    <property type="match status" value="1"/>
</dbReference>
<dbReference type="GO" id="GO:0006412">
    <property type="term" value="P:translation"/>
    <property type="evidence" value="ECO:0007669"/>
    <property type="project" value="UniProtKB-UniRule"/>
</dbReference>
<dbReference type="GO" id="GO:0003735">
    <property type="term" value="F:structural constituent of ribosome"/>
    <property type="evidence" value="ECO:0007669"/>
    <property type="project" value="InterPro"/>
</dbReference>
<protein>
    <recommendedName>
        <fullName evidence="5">Large ribosomal subunit protein uL30</fullName>
    </recommendedName>
</protein>
<keyword evidence="3 5" id="KW-0689">Ribosomal protein</keyword>
<name>A0A3N1KM28_9GAMM</name>
<dbReference type="Gene3D" id="3.30.1390.20">
    <property type="entry name" value="Ribosomal protein L30, ferredoxin-like fold domain"/>
    <property type="match status" value="1"/>
</dbReference>
<dbReference type="Proteomes" id="UP000274786">
    <property type="component" value="Unassembled WGS sequence"/>
</dbReference>
<evidence type="ECO:0000256" key="3">
    <source>
        <dbReference type="ARBA" id="ARBA00022980"/>
    </source>
</evidence>
<accession>A0A3N1KM28</accession>
<evidence type="ECO:0000313" key="10">
    <source>
        <dbReference type="Proteomes" id="UP000274786"/>
    </source>
</evidence>
<evidence type="ECO:0000256" key="2">
    <source>
        <dbReference type="ARBA" id="ARBA00011838"/>
    </source>
</evidence>